<dbReference type="PROSITE" id="PS51195">
    <property type="entry name" value="Q_MOTIF"/>
    <property type="match status" value="1"/>
</dbReference>
<dbReference type="SMART" id="SM00490">
    <property type="entry name" value="HELICc"/>
    <property type="match status" value="1"/>
</dbReference>
<proteinExistence type="inferred from homology"/>
<dbReference type="PROSITE" id="PS00039">
    <property type="entry name" value="DEAD_ATP_HELICASE"/>
    <property type="match status" value="1"/>
</dbReference>
<keyword evidence="4 7" id="KW-0067">ATP-binding</keyword>
<dbReference type="OrthoDB" id="8520957at2"/>
<dbReference type="GO" id="GO:0003724">
    <property type="term" value="F:RNA helicase activity"/>
    <property type="evidence" value="ECO:0007669"/>
    <property type="project" value="InterPro"/>
</dbReference>
<reference evidence="11 12" key="1">
    <citation type="journal article" date="2013" name="Genome Biol. Evol.">
        <title>Genome evolution and phylogenomic analysis of candidatus kinetoplastibacterium, the betaproteobacterial endosymbionts of strigomonas and angomonas.</title>
        <authorList>
            <person name="Alves J.M."/>
            <person name="Serrano M.G."/>
            <person name="Maia da Silva F."/>
            <person name="Voegtly L.J."/>
            <person name="Matveyev A.V."/>
            <person name="Teixeira M.M."/>
            <person name="Camargo E.P."/>
            <person name="Buck G.A."/>
        </authorList>
    </citation>
    <scope>NUCLEOTIDE SEQUENCE [LARGE SCALE GENOMIC DNA]</scope>
    <source>
        <strain evidence="11 12">TCC079E</strain>
    </source>
</reference>
<dbReference type="InterPro" id="IPR044742">
    <property type="entry name" value="DEAD/DEAH_RhlB"/>
</dbReference>
<evidence type="ECO:0000259" key="10">
    <source>
        <dbReference type="PROSITE" id="PS51195"/>
    </source>
</evidence>
<evidence type="ECO:0000256" key="3">
    <source>
        <dbReference type="ARBA" id="ARBA00022806"/>
    </source>
</evidence>
<dbReference type="GO" id="GO:0003676">
    <property type="term" value="F:nucleic acid binding"/>
    <property type="evidence" value="ECO:0007669"/>
    <property type="project" value="InterPro"/>
</dbReference>
<dbReference type="Proteomes" id="UP000011547">
    <property type="component" value="Chromosome"/>
</dbReference>
<organism evidence="11 12">
    <name type="scientific">Candidatus Kinetoplastidibacterium desouzai TCC079E</name>
    <dbReference type="NCBI Taxonomy" id="1208919"/>
    <lineage>
        <taxon>Bacteria</taxon>
        <taxon>Pseudomonadati</taxon>
        <taxon>Pseudomonadota</taxon>
        <taxon>Betaproteobacteria</taxon>
        <taxon>Candidatus Kinetoplastidibacterium</taxon>
    </lineage>
</organism>
<dbReference type="CDD" id="cd18787">
    <property type="entry name" value="SF2_C_DEAD"/>
    <property type="match status" value="1"/>
</dbReference>
<dbReference type="SMART" id="SM00487">
    <property type="entry name" value="DEXDc"/>
    <property type="match status" value="1"/>
</dbReference>
<dbReference type="EC" id="3.6.1.-" evidence="11"/>
<comment type="similarity">
    <text evidence="5 7">Belongs to the DEAD box helicase family.</text>
</comment>
<dbReference type="SUPFAM" id="SSF52540">
    <property type="entry name" value="P-loop containing nucleoside triphosphate hydrolases"/>
    <property type="match status" value="1"/>
</dbReference>
<evidence type="ECO:0000259" key="9">
    <source>
        <dbReference type="PROSITE" id="PS51194"/>
    </source>
</evidence>
<dbReference type="PATRIC" id="fig|1208919.3.peg.525"/>
<keyword evidence="1 7" id="KW-0547">Nucleotide-binding</keyword>
<keyword evidence="3 7" id="KW-0347">Helicase</keyword>
<dbReference type="GO" id="GO:0005829">
    <property type="term" value="C:cytosol"/>
    <property type="evidence" value="ECO:0007669"/>
    <property type="project" value="TreeGrafter"/>
</dbReference>
<dbReference type="InterPro" id="IPR050079">
    <property type="entry name" value="DEAD_box_RNA_helicase"/>
</dbReference>
<dbReference type="Pfam" id="PF00270">
    <property type="entry name" value="DEAD"/>
    <property type="match status" value="1"/>
</dbReference>
<accession>M1LUW5</accession>
<evidence type="ECO:0000256" key="4">
    <source>
        <dbReference type="ARBA" id="ARBA00022840"/>
    </source>
</evidence>
<feature type="short sequence motif" description="Q motif" evidence="6">
    <location>
        <begin position="20"/>
        <end position="48"/>
    </location>
</feature>
<name>M1LUW5_9PROT</name>
<dbReference type="PANTHER" id="PTHR47959">
    <property type="entry name" value="ATP-DEPENDENT RNA HELICASE RHLE-RELATED"/>
    <property type="match status" value="1"/>
</dbReference>
<dbReference type="KEGG" id="kde:CDSE_0833"/>
<evidence type="ECO:0000256" key="2">
    <source>
        <dbReference type="ARBA" id="ARBA00022801"/>
    </source>
</evidence>
<dbReference type="InterPro" id="IPR014001">
    <property type="entry name" value="Helicase_ATP-bd"/>
</dbReference>
<feature type="domain" description="DEAD-box RNA helicase Q" evidence="10">
    <location>
        <begin position="20"/>
        <end position="48"/>
    </location>
</feature>
<evidence type="ECO:0000256" key="1">
    <source>
        <dbReference type="ARBA" id="ARBA00022741"/>
    </source>
</evidence>
<dbReference type="PROSITE" id="PS51194">
    <property type="entry name" value="HELICASE_CTER"/>
    <property type="match status" value="1"/>
</dbReference>
<dbReference type="AlphaFoldDB" id="M1LUW5"/>
<dbReference type="Gene3D" id="3.40.50.300">
    <property type="entry name" value="P-loop containing nucleotide triphosphate hydrolases"/>
    <property type="match status" value="2"/>
</dbReference>
<dbReference type="Pfam" id="PF00271">
    <property type="entry name" value="Helicase_C"/>
    <property type="match status" value="1"/>
</dbReference>
<feature type="domain" description="Helicase C-terminal" evidence="9">
    <location>
        <begin position="253"/>
        <end position="400"/>
    </location>
</feature>
<dbReference type="PANTHER" id="PTHR47959:SF13">
    <property type="entry name" value="ATP-DEPENDENT RNA HELICASE RHLE"/>
    <property type="match status" value="1"/>
</dbReference>
<evidence type="ECO:0000256" key="5">
    <source>
        <dbReference type="ARBA" id="ARBA00038437"/>
    </source>
</evidence>
<evidence type="ECO:0000313" key="12">
    <source>
        <dbReference type="Proteomes" id="UP000011547"/>
    </source>
</evidence>
<dbReference type="HOGENOM" id="CLU_003041_28_3_4"/>
<keyword evidence="2 7" id="KW-0378">Hydrolase</keyword>
<dbReference type="RefSeq" id="WP_015396495.1">
    <property type="nucleotide sequence ID" value="NC_020294.1"/>
</dbReference>
<evidence type="ECO:0000256" key="7">
    <source>
        <dbReference type="RuleBase" id="RU000492"/>
    </source>
</evidence>
<protein>
    <submittedName>
        <fullName evidence="11">ATP-dependent RNA helicase RhlE</fullName>
        <ecNumber evidence="11">3.6.1.-</ecNumber>
    </submittedName>
</protein>
<dbReference type="STRING" id="1208919.CDSE_0833"/>
<gene>
    <name evidence="11" type="ORF">CDSE_0833</name>
</gene>
<dbReference type="EMBL" id="CP003803">
    <property type="protein sequence ID" value="AGF47084.1"/>
    <property type="molecule type" value="Genomic_DNA"/>
</dbReference>
<dbReference type="eggNOG" id="COG0513">
    <property type="taxonomic scope" value="Bacteria"/>
</dbReference>
<keyword evidence="12" id="KW-1185">Reference proteome</keyword>
<sequence length="458" mass="50874">MNNVNDFNLRKEIEKDDSTFSFSDFGLNKILLDTIISIGHTKPTPIQEKSIPLILEGRDVIGAAQTGTGKTAAFVVPIINRLLPFANPSSSPARHLLRSLILVPTRELASQVYESIKIYSKNTNLRSLVLFGGTDHNSQEDKLRLGSEILVATPGRLIAHMEQGSLHTQNISILVLDEADRMLDMGFMPDVDKIVNALPKYKQILLFSATFSNSIRKIGLSYLNNPVEIDVTVPNSIADTVEQISYMVPNQNKLLAILFILQSKPLESVIIFTNTKLATIKLSSFLFSKNIKCDSIHGDKNQIDRTIALENFRNGSLNVLVATDVAARGLDVVGVSYVINFDVPFNPEDYVHRIGRTGRANNKGSAISLCSYEEETCLLNIEKFTGSKIPRLKLNMPSFSNYDDSFDKNSLKSSILLDIDPLLEPKRVSKNRVVLPANYKNRRNEKKIAILLGGTGRD</sequence>
<dbReference type="InterPro" id="IPR011545">
    <property type="entry name" value="DEAD/DEAH_box_helicase_dom"/>
</dbReference>
<evidence type="ECO:0000313" key="11">
    <source>
        <dbReference type="EMBL" id="AGF47084.1"/>
    </source>
</evidence>
<dbReference type="InterPro" id="IPR000629">
    <property type="entry name" value="RNA-helicase_DEAD-box_CS"/>
</dbReference>
<dbReference type="CDD" id="cd00268">
    <property type="entry name" value="DEADc"/>
    <property type="match status" value="1"/>
</dbReference>
<dbReference type="InterPro" id="IPR001650">
    <property type="entry name" value="Helicase_C-like"/>
</dbReference>
<dbReference type="GO" id="GO:0005524">
    <property type="term" value="F:ATP binding"/>
    <property type="evidence" value="ECO:0007669"/>
    <property type="project" value="UniProtKB-KW"/>
</dbReference>
<dbReference type="InterPro" id="IPR027417">
    <property type="entry name" value="P-loop_NTPase"/>
</dbReference>
<evidence type="ECO:0000259" key="8">
    <source>
        <dbReference type="PROSITE" id="PS51192"/>
    </source>
</evidence>
<dbReference type="InterPro" id="IPR014014">
    <property type="entry name" value="RNA_helicase_DEAD_Q_motif"/>
</dbReference>
<dbReference type="GO" id="GO:0016787">
    <property type="term" value="F:hydrolase activity"/>
    <property type="evidence" value="ECO:0007669"/>
    <property type="project" value="UniProtKB-KW"/>
</dbReference>
<feature type="domain" description="Helicase ATP-binding" evidence="8">
    <location>
        <begin position="51"/>
        <end position="229"/>
    </location>
</feature>
<evidence type="ECO:0000256" key="6">
    <source>
        <dbReference type="PROSITE-ProRule" id="PRU00552"/>
    </source>
</evidence>
<dbReference type="PROSITE" id="PS51192">
    <property type="entry name" value="HELICASE_ATP_BIND_1"/>
    <property type="match status" value="1"/>
</dbReference>